<dbReference type="Gene3D" id="1.10.510.10">
    <property type="entry name" value="Transferase(Phosphotransferase) domain 1"/>
    <property type="match status" value="1"/>
</dbReference>
<evidence type="ECO:0000256" key="1">
    <source>
        <dbReference type="SAM" id="MobiDB-lite"/>
    </source>
</evidence>
<organism evidence="3 4">
    <name type="scientific">Mycena albidolilacea</name>
    <dbReference type="NCBI Taxonomy" id="1033008"/>
    <lineage>
        <taxon>Eukaryota</taxon>
        <taxon>Fungi</taxon>
        <taxon>Dikarya</taxon>
        <taxon>Basidiomycota</taxon>
        <taxon>Agaricomycotina</taxon>
        <taxon>Agaricomycetes</taxon>
        <taxon>Agaricomycetidae</taxon>
        <taxon>Agaricales</taxon>
        <taxon>Marasmiineae</taxon>
        <taxon>Mycenaceae</taxon>
        <taxon>Mycena</taxon>
    </lineage>
</organism>
<dbReference type="AlphaFoldDB" id="A0AAD6ZXY3"/>
<evidence type="ECO:0000313" key="3">
    <source>
        <dbReference type="EMBL" id="KAJ7343835.1"/>
    </source>
</evidence>
<feature type="region of interest" description="Disordered" evidence="1">
    <location>
        <begin position="138"/>
        <end position="168"/>
    </location>
</feature>
<feature type="domain" description="Protein kinase" evidence="2">
    <location>
        <begin position="1"/>
        <end position="179"/>
    </location>
</feature>
<accession>A0AAD6ZXY3</accession>
<feature type="compositionally biased region" description="Acidic residues" evidence="1">
    <location>
        <begin position="138"/>
        <end position="155"/>
    </location>
</feature>
<feature type="non-terminal residue" evidence="3">
    <location>
        <position position="179"/>
    </location>
</feature>
<protein>
    <recommendedName>
        <fullName evidence="2">Protein kinase domain-containing protein</fullName>
    </recommendedName>
</protein>
<evidence type="ECO:0000313" key="4">
    <source>
        <dbReference type="Proteomes" id="UP001218218"/>
    </source>
</evidence>
<keyword evidence="4" id="KW-1185">Reference proteome</keyword>
<dbReference type="InterPro" id="IPR000719">
    <property type="entry name" value="Prot_kinase_dom"/>
</dbReference>
<sequence length="179" mass="20700">VNEMRVCEMLRERPPHPNICRYLGYVPTPDGEYVAALCFERLHMNLVRARDEGLPFDARGVVHAAHFALFHLHCVAYCHNYLRPYNVVLDKDGVPFLADFETCYMIGDSLEGTRAQDNWTSDGGNDYHDLRKLHKWLDEDDSSTTEEEEDEEEEELASRSQPPEIPTSVIVEFRSIREV</sequence>
<dbReference type="PROSITE" id="PS50011">
    <property type="entry name" value="PROTEIN_KINASE_DOM"/>
    <property type="match status" value="1"/>
</dbReference>
<gene>
    <name evidence="3" type="ORF">DFH08DRAFT_701693</name>
</gene>
<dbReference type="InterPro" id="IPR011009">
    <property type="entry name" value="Kinase-like_dom_sf"/>
</dbReference>
<name>A0AAD6ZXY3_9AGAR</name>
<evidence type="ECO:0000259" key="2">
    <source>
        <dbReference type="PROSITE" id="PS50011"/>
    </source>
</evidence>
<comment type="caution">
    <text evidence="3">The sequence shown here is derived from an EMBL/GenBank/DDBJ whole genome shotgun (WGS) entry which is preliminary data.</text>
</comment>
<reference evidence="3" key="1">
    <citation type="submission" date="2023-03" db="EMBL/GenBank/DDBJ databases">
        <title>Massive genome expansion in bonnet fungi (Mycena s.s.) driven by repeated elements and novel gene families across ecological guilds.</title>
        <authorList>
            <consortium name="Lawrence Berkeley National Laboratory"/>
            <person name="Harder C.B."/>
            <person name="Miyauchi S."/>
            <person name="Viragh M."/>
            <person name="Kuo A."/>
            <person name="Thoen E."/>
            <person name="Andreopoulos B."/>
            <person name="Lu D."/>
            <person name="Skrede I."/>
            <person name="Drula E."/>
            <person name="Henrissat B."/>
            <person name="Morin E."/>
            <person name="Kohler A."/>
            <person name="Barry K."/>
            <person name="LaButti K."/>
            <person name="Morin E."/>
            <person name="Salamov A."/>
            <person name="Lipzen A."/>
            <person name="Mereny Z."/>
            <person name="Hegedus B."/>
            <person name="Baldrian P."/>
            <person name="Stursova M."/>
            <person name="Weitz H."/>
            <person name="Taylor A."/>
            <person name="Grigoriev I.V."/>
            <person name="Nagy L.G."/>
            <person name="Martin F."/>
            <person name="Kauserud H."/>
        </authorList>
    </citation>
    <scope>NUCLEOTIDE SEQUENCE</scope>
    <source>
        <strain evidence="3">CBHHK002</strain>
    </source>
</reference>
<proteinExistence type="predicted"/>
<dbReference type="GO" id="GO:0004672">
    <property type="term" value="F:protein kinase activity"/>
    <property type="evidence" value="ECO:0007669"/>
    <property type="project" value="InterPro"/>
</dbReference>
<dbReference type="Proteomes" id="UP001218218">
    <property type="component" value="Unassembled WGS sequence"/>
</dbReference>
<dbReference type="EMBL" id="JARIHO010000022">
    <property type="protein sequence ID" value="KAJ7343835.1"/>
    <property type="molecule type" value="Genomic_DNA"/>
</dbReference>
<dbReference type="SUPFAM" id="SSF56112">
    <property type="entry name" value="Protein kinase-like (PK-like)"/>
    <property type="match status" value="1"/>
</dbReference>
<dbReference type="GO" id="GO:0005524">
    <property type="term" value="F:ATP binding"/>
    <property type="evidence" value="ECO:0007669"/>
    <property type="project" value="InterPro"/>
</dbReference>